<accession>A0A261R3Q9</accession>
<keyword evidence="2" id="KW-0547">Nucleotide-binding</keyword>
<keyword evidence="7" id="KW-0411">Iron-sulfur</keyword>
<dbReference type="InterPro" id="IPR045028">
    <property type="entry name" value="DinG/Rad3-like"/>
</dbReference>
<evidence type="ECO:0000256" key="5">
    <source>
        <dbReference type="ARBA" id="ARBA00022840"/>
    </source>
</evidence>
<keyword evidence="8" id="KW-0238">DNA-binding</keyword>
<dbReference type="GO" id="GO:0016818">
    <property type="term" value="F:hydrolase activity, acting on acid anhydrides, in phosphorus-containing anhydrides"/>
    <property type="evidence" value="ECO:0007669"/>
    <property type="project" value="InterPro"/>
</dbReference>
<keyword evidence="14" id="KW-1185">Reference proteome</keyword>
<dbReference type="AlphaFoldDB" id="A0A261R3Q9"/>
<dbReference type="SMART" id="SM00491">
    <property type="entry name" value="HELICc2"/>
    <property type="match status" value="1"/>
</dbReference>
<evidence type="ECO:0000313" key="13">
    <source>
        <dbReference type="EMBL" id="OZI19664.1"/>
    </source>
</evidence>
<organism evidence="13 14">
    <name type="scientific">Bordetella genomosp. 9</name>
    <dbReference type="NCBI Taxonomy" id="1416803"/>
    <lineage>
        <taxon>Bacteria</taxon>
        <taxon>Pseudomonadati</taxon>
        <taxon>Pseudomonadota</taxon>
        <taxon>Betaproteobacteria</taxon>
        <taxon>Burkholderiales</taxon>
        <taxon>Alcaligenaceae</taxon>
        <taxon>Bordetella</taxon>
    </lineage>
</organism>
<evidence type="ECO:0000256" key="6">
    <source>
        <dbReference type="ARBA" id="ARBA00023004"/>
    </source>
</evidence>
<dbReference type="PANTHER" id="PTHR11472">
    <property type="entry name" value="DNA REPAIR DEAD HELICASE RAD3/XP-D SUBFAMILY MEMBER"/>
    <property type="match status" value="1"/>
</dbReference>
<keyword evidence="5" id="KW-0067">ATP-binding</keyword>
<evidence type="ECO:0000256" key="8">
    <source>
        <dbReference type="ARBA" id="ARBA00023125"/>
    </source>
</evidence>
<name>A0A261R3Q9_9BORD</name>
<evidence type="ECO:0000256" key="7">
    <source>
        <dbReference type="ARBA" id="ARBA00023014"/>
    </source>
</evidence>
<gene>
    <name evidence="13" type="ORF">CAL26_18885</name>
</gene>
<sequence length="781" mass="83619">MLHPELAEYFAEDGPLAKASPGYRLRESQVELAQAIDQAITHRSTLVAEAGTGIGKTWAYLVPAFLNGGKVLISTGTRTLQDQLFNRDLPRVRAALAVPVTAALLKGRGNYLCHYHLDRLSGDDRALKSRAEISQLRHIQRFAAHTKTGDRADLAQVPEDADIWQRATSTRENCLGQECPRIRDCFVVKARRQAQEADVVVINHALFMADLVLREEGVTDLLPEADTVIFDEAHQLPDTATRFLGSSLSTHQLLDFGRTAEAAGLAYAREAMNWGEASRKLEHAARELRLSCGAIEHMPGRKANFEAVPDADGFHEALRNLDAAVLAVTRGLTQVAEKHPDLAAAARQGAEILLRLKRWAPPARPDAPGQSANGEAGASGGRAFESAAGSEPGRAPDSALDSAESDETIIAAWSAAMAAGVSALDHGAHSAHDAKANAAEAGAGANTVNAAGIQPASAASAAAARSGAPPASLAPPLVDWTGPAVRWVEHGTHHVRLHAAPLSVAQAFSKYRKPGQAWVLTSATLSVHGDFGHFTRQLGLDDAATGHWESPFDYGAQGLLFVPKELPEPQAPGFAERFVATLMPLLHASPGGALVLCTTLRAVDRFANLLADAFDDDGVEWPLLRQGEGTRRDLLERFRTLTHPVLVGSASFWEGIDLPGDVLTLVAIDKLPFAPPDDPVIEARLRECRARGGNPFAEYQLPEAAIALKQGAGRLIRTMADWGVLMVGDVRLVEKGYGKRLWRGLPPFSRTRELTEAVAFLERKSREGASPKAGAAPVDAA</sequence>
<proteinExistence type="inferred from homology"/>
<keyword evidence="4 13" id="KW-0347">Helicase</keyword>
<dbReference type="InterPro" id="IPR006555">
    <property type="entry name" value="ATP-dep_Helicase_C"/>
</dbReference>
<dbReference type="Proteomes" id="UP000216857">
    <property type="component" value="Unassembled WGS sequence"/>
</dbReference>
<evidence type="ECO:0000313" key="14">
    <source>
        <dbReference type="Proteomes" id="UP000216857"/>
    </source>
</evidence>
<dbReference type="Pfam" id="PF00270">
    <property type="entry name" value="DEAD"/>
    <property type="match status" value="1"/>
</dbReference>
<evidence type="ECO:0000256" key="9">
    <source>
        <dbReference type="ARBA" id="ARBA00023235"/>
    </source>
</evidence>
<dbReference type="STRING" id="1416803.CAL13_06655"/>
<dbReference type="GO" id="GO:0005524">
    <property type="term" value="F:ATP binding"/>
    <property type="evidence" value="ECO:0007669"/>
    <property type="project" value="UniProtKB-KW"/>
</dbReference>
<dbReference type="InterPro" id="IPR011545">
    <property type="entry name" value="DEAD/DEAH_box_helicase_dom"/>
</dbReference>
<comment type="similarity">
    <text evidence="10">Belongs to the helicase family. DinG subfamily.</text>
</comment>
<dbReference type="GO" id="GO:0051536">
    <property type="term" value="F:iron-sulfur cluster binding"/>
    <property type="evidence" value="ECO:0007669"/>
    <property type="project" value="UniProtKB-KW"/>
</dbReference>
<dbReference type="OrthoDB" id="9805194at2"/>
<dbReference type="Pfam" id="PF06733">
    <property type="entry name" value="DEAD_2"/>
    <property type="match status" value="1"/>
</dbReference>
<dbReference type="PANTHER" id="PTHR11472:SF34">
    <property type="entry name" value="REGULATOR OF TELOMERE ELONGATION HELICASE 1"/>
    <property type="match status" value="1"/>
</dbReference>
<comment type="caution">
    <text evidence="13">The sequence shown here is derived from an EMBL/GenBank/DDBJ whole genome shotgun (WGS) entry which is preliminary data.</text>
</comment>
<dbReference type="Pfam" id="PF13307">
    <property type="entry name" value="Helicase_C_2"/>
    <property type="match status" value="1"/>
</dbReference>
<evidence type="ECO:0000256" key="11">
    <source>
        <dbReference type="SAM" id="MobiDB-lite"/>
    </source>
</evidence>
<evidence type="ECO:0000256" key="1">
    <source>
        <dbReference type="ARBA" id="ARBA00022723"/>
    </source>
</evidence>
<evidence type="ECO:0000256" key="3">
    <source>
        <dbReference type="ARBA" id="ARBA00022801"/>
    </source>
</evidence>
<evidence type="ECO:0000256" key="4">
    <source>
        <dbReference type="ARBA" id="ARBA00022806"/>
    </source>
</evidence>
<dbReference type="GO" id="GO:0046872">
    <property type="term" value="F:metal ion binding"/>
    <property type="evidence" value="ECO:0007669"/>
    <property type="project" value="UniProtKB-KW"/>
</dbReference>
<feature type="region of interest" description="Disordered" evidence="11">
    <location>
        <begin position="361"/>
        <end position="403"/>
    </location>
</feature>
<dbReference type="GO" id="GO:0003677">
    <property type="term" value="F:DNA binding"/>
    <property type="evidence" value="ECO:0007669"/>
    <property type="project" value="UniProtKB-KW"/>
</dbReference>
<dbReference type="GO" id="GO:0003678">
    <property type="term" value="F:DNA helicase activity"/>
    <property type="evidence" value="ECO:0007669"/>
    <property type="project" value="InterPro"/>
</dbReference>
<dbReference type="PROSITE" id="PS51193">
    <property type="entry name" value="HELICASE_ATP_BIND_2"/>
    <property type="match status" value="1"/>
</dbReference>
<keyword evidence="3" id="KW-0378">Hydrolase</keyword>
<keyword evidence="1" id="KW-0479">Metal-binding</keyword>
<dbReference type="GO" id="GO:0006281">
    <property type="term" value="P:DNA repair"/>
    <property type="evidence" value="ECO:0007669"/>
    <property type="project" value="TreeGrafter"/>
</dbReference>
<evidence type="ECO:0000259" key="12">
    <source>
        <dbReference type="PROSITE" id="PS51193"/>
    </source>
</evidence>
<dbReference type="RefSeq" id="WP_143277453.1">
    <property type="nucleotide sequence ID" value="NZ_NEVJ01000003.1"/>
</dbReference>
<evidence type="ECO:0000256" key="2">
    <source>
        <dbReference type="ARBA" id="ARBA00022741"/>
    </source>
</evidence>
<protein>
    <submittedName>
        <fullName evidence="13">Helicase</fullName>
    </submittedName>
</protein>
<reference evidence="13" key="1">
    <citation type="submission" date="2017-05" db="EMBL/GenBank/DDBJ databases">
        <title>Complete and WGS of Bordetella genogroups.</title>
        <authorList>
            <person name="Spilker T."/>
            <person name="Lipuma J."/>
        </authorList>
    </citation>
    <scope>NUCLEOTIDE SEQUENCE</scope>
    <source>
        <strain evidence="13">AU21707</strain>
    </source>
</reference>
<evidence type="ECO:0000256" key="10">
    <source>
        <dbReference type="ARBA" id="ARBA00038058"/>
    </source>
</evidence>
<dbReference type="InterPro" id="IPR027417">
    <property type="entry name" value="P-loop_NTPase"/>
</dbReference>
<dbReference type="SUPFAM" id="SSF52540">
    <property type="entry name" value="P-loop containing nucleoside triphosphate hydrolases"/>
    <property type="match status" value="2"/>
</dbReference>
<dbReference type="EMBL" id="NEVJ01000003">
    <property type="protein sequence ID" value="OZI19664.1"/>
    <property type="molecule type" value="Genomic_DNA"/>
</dbReference>
<dbReference type="Gene3D" id="3.40.50.300">
    <property type="entry name" value="P-loop containing nucleotide triphosphate hydrolases"/>
    <property type="match status" value="2"/>
</dbReference>
<dbReference type="InterPro" id="IPR014013">
    <property type="entry name" value="Helic_SF1/SF2_ATP-bd_DinG/Rad3"/>
</dbReference>
<keyword evidence="9" id="KW-0413">Isomerase</keyword>
<dbReference type="InterPro" id="IPR010614">
    <property type="entry name" value="RAD3-like_helicase_DEAD"/>
</dbReference>
<keyword evidence="6" id="KW-0408">Iron</keyword>
<feature type="domain" description="Helicase ATP-binding" evidence="12">
    <location>
        <begin position="15"/>
        <end position="292"/>
    </location>
</feature>